<dbReference type="InterPro" id="IPR036056">
    <property type="entry name" value="Fibrinogen-like_C"/>
</dbReference>
<reference evidence="2" key="1">
    <citation type="submission" date="2021-03" db="EMBL/GenBank/DDBJ databases">
        <authorList>
            <person name="Bekaert M."/>
        </authorList>
    </citation>
    <scope>NUCLEOTIDE SEQUENCE</scope>
</reference>
<keyword evidence="3" id="KW-1185">Reference proteome</keyword>
<evidence type="ECO:0000313" key="3">
    <source>
        <dbReference type="Proteomes" id="UP000683360"/>
    </source>
</evidence>
<comment type="caution">
    <text evidence="2">The sequence shown here is derived from an EMBL/GenBank/DDBJ whole genome shotgun (WGS) entry which is preliminary data.</text>
</comment>
<dbReference type="InterPro" id="IPR014716">
    <property type="entry name" value="Fibrinogen_a/b/g_C_1"/>
</dbReference>
<organism evidence="2 3">
    <name type="scientific">Mytilus edulis</name>
    <name type="common">Blue mussel</name>
    <dbReference type="NCBI Taxonomy" id="6550"/>
    <lineage>
        <taxon>Eukaryota</taxon>
        <taxon>Metazoa</taxon>
        <taxon>Spiralia</taxon>
        <taxon>Lophotrochozoa</taxon>
        <taxon>Mollusca</taxon>
        <taxon>Bivalvia</taxon>
        <taxon>Autobranchia</taxon>
        <taxon>Pteriomorphia</taxon>
        <taxon>Mytilida</taxon>
        <taxon>Mytiloidea</taxon>
        <taxon>Mytilidae</taxon>
        <taxon>Mytilinae</taxon>
        <taxon>Mytilus</taxon>
    </lineage>
</organism>
<dbReference type="SUPFAM" id="SSF56496">
    <property type="entry name" value="Fibrinogen C-terminal domain-like"/>
    <property type="match status" value="1"/>
</dbReference>
<accession>A0A8S3QP20</accession>
<dbReference type="GO" id="GO:0005615">
    <property type="term" value="C:extracellular space"/>
    <property type="evidence" value="ECO:0007669"/>
    <property type="project" value="TreeGrafter"/>
</dbReference>
<protein>
    <recommendedName>
        <fullName evidence="1">Fibrinogen C-terminal domain-containing protein</fullName>
    </recommendedName>
</protein>
<dbReference type="PANTHER" id="PTHR19143">
    <property type="entry name" value="FIBRINOGEN/TENASCIN/ANGIOPOEITIN"/>
    <property type="match status" value="1"/>
</dbReference>
<dbReference type="EMBL" id="CAJPWZ010000645">
    <property type="protein sequence ID" value="CAG2197369.1"/>
    <property type="molecule type" value="Genomic_DNA"/>
</dbReference>
<sequence length="337" mass="37719">MENQHFVAEKNKKIISSNTSLEVRRTKSAIMCAGFCADLESCCSVSFDKQSRECQLDYSCSPQCITWQNGTFLRKSSNVTLSNQETTIQTGINTTSDNLTGDKTTTTDMMYYKTTTDKTSYQTNNTTTYIKITDTKASTAAKTSDLTSYETTKLKTTTVKATPVQTTNDILDCTGVASGSTSGVYTIYIENQPVDVYCEMTGGEQWTVIQTTRWYNRFLPKLANTKMDSGCEFGILARFISFADIMCFTGDSLINPPSGSYFQTNGMEFTTLDSDNDQHALINVATHKHSGWWFNWSTYGNLNGKFYATKQSQNDAIDWRSWHADSLKSVSMKIKPN</sequence>
<name>A0A8S3QP20_MYTED</name>
<dbReference type="SMART" id="SM00186">
    <property type="entry name" value="FBG"/>
    <property type="match status" value="1"/>
</dbReference>
<feature type="domain" description="Fibrinogen C-terminal" evidence="1">
    <location>
        <begin position="250"/>
        <end position="337"/>
    </location>
</feature>
<dbReference type="AlphaFoldDB" id="A0A8S3QP20"/>
<gene>
    <name evidence="2" type="ORF">MEDL_12193</name>
</gene>
<dbReference type="Gene3D" id="3.90.215.10">
    <property type="entry name" value="Gamma Fibrinogen, chain A, domain 1"/>
    <property type="match status" value="2"/>
</dbReference>
<dbReference type="PROSITE" id="PS51406">
    <property type="entry name" value="FIBRINOGEN_C_2"/>
    <property type="match status" value="1"/>
</dbReference>
<dbReference type="OrthoDB" id="10512484at2759"/>
<dbReference type="Proteomes" id="UP000683360">
    <property type="component" value="Unassembled WGS sequence"/>
</dbReference>
<evidence type="ECO:0000259" key="1">
    <source>
        <dbReference type="PROSITE" id="PS51406"/>
    </source>
</evidence>
<dbReference type="InterPro" id="IPR050373">
    <property type="entry name" value="Fibrinogen_C-term_domain"/>
</dbReference>
<proteinExistence type="predicted"/>
<evidence type="ECO:0000313" key="2">
    <source>
        <dbReference type="EMBL" id="CAG2197369.1"/>
    </source>
</evidence>
<dbReference type="Pfam" id="PF00147">
    <property type="entry name" value="Fibrinogen_C"/>
    <property type="match status" value="1"/>
</dbReference>
<dbReference type="InterPro" id="IPR002181">
    <property type="entry name" value="Fibrinogen_a/b/g_C_dom"/>
</dbReference>